<dbReference type="GeneID" id="14477391"/>
<sequence>MTDRDIMVRNDAGQFEEIEQDALADELIAERYGYTTEEIEDMIEQYEKDATGGIFGRLFGRWG</sequence>
<accession>L7TH24</accession>
<name>L7TH24_9CAUD</name>
<dbReference type="KEGG" id="vg:14477391"/>
<dbReference type="EMBL" id="KC117377">
    <property type="protein sequence ID" value="AGC34519.1"/>
    <property type="molecule type" value="Genomic_DNA"/>
</dbReference>
<reference evidence="1 2" key="1">
    <citation type="journal article" date="2013" name="J. Virol.">
        <title>Insights into head-tailed viruses infecting extremely halophilic archaea.</title>
        <authorList>
            <person name="Pietila M.K."/>
            <person name="Laurinmaki P."/>
            <person name="Russell D.A."/>
            <person name="Ko C.C."/>
            <person name="Jacobs-Sera D."/>
            <person name="Butcher S.J."/>
            <person name="Bamford D.H."/>
            <person name="Hendrix R.W."/>
        </authorList>
    </citation>
    <scope>NUCLEOTIDE SEQUENCE [LARGE SCALE GENOMIC DNA]</scope>
</reference>
<dbReference type="OrthoDB" id="35885at10239"/>
<gene>
    <name evidence="1" type="primary">150</name>
    <name evidence="1" type="ORF">HVTV1_150</name>
</gene>
<evidence type="ECO:0000313" key="2">
    <source>
        <dbReference type="Proteomes" id="UP000011137"/>
    </source>
</evidence>
<evidence type="ECO:0000313" key="1">
    <source>
        <dbReference type="EMBL" id="AGC34519.1"/>
    </source>
</evidence>
<organism evidence="1 2">
    <name type="scientific">Haloarcula vallismortis tailed virus 1</name>
    <dbReference type="NCBI Taxonomy" id="1262528"/>
    <lineage>
        <taxon>Viruses</taxon>
        <taxon>Duplodnaviria</taxon>
        <taxon>Heunggongvirae</taxon>
        <taxon>Uroviricota</taxon>
        <taxon>Caudoviricetes</taxon>
        <taxon>Thumleimavirales</taxon>
        <taxon>Druskaviridae</taxon>
        <taxon>Tredecimvirus</taxon>
        <taxon>Tredecimvirus thailandense</taxon>
        <taxon>Tredecimvirus HVTV1</taxon>
    </lineage>
</organism>
<keyword evidence="2" id="KW-1185">Reference proteome</keyword>
<proteinExistence type="predicted"/>
<dbReference type="RefSeq" id="YP_007379055.1">
    <property type="nucleotide sequence ID" value="NC_020158.1"/>
</dbReference>
<dbReference type="Proteomes" id="UP000011137">
    <property type="component" value="Segment"/>
</dbReference>
<protein>
    <submittedName>
        <fullName evidence="1">Uncharacterized protein</fullName>
    </submittedName>
</protein>